<evidence type="ECO:0008006" key="4">
    <source>
        <dbReference type="Google" id="ProtNLM"/>
    </source>
</evidence>
<sequence length="233" mass="25670">MAEVYGALMSQNRNKRPSCKELLSVPPFVQVWDVGEEDDVDSVISADRVIEKAPSSNREAGSAAALRRIQELRRQAETGCRPSLPEGLGAGQATQEPDHYRGPANGYHEGLQPLDRPHTPRIPGDCQELLQRRPWSSKRPASAHRGATKLMPLKDMSIAAADTRSRDQVTHTVLNRRLTAAGRSDASRQAKRKEAEDVDHSASQSVVRSRAVIRSESEPPMERVGPRGCARLE</sequence>
<dbReference type="EMBL" id="CAXAMN010022518">
    <property type="protein sequence ID" value="CAK9070511.1"/>
    <property type="molecule type" value="Genomic_DNA"/>
</dbReference>
<feature type="region of interest" description="Disordered" evidence="1">
    <location>
        <begin position="80"/>
        <end position="106"/>
    </location>
</feature>
<dbReference type="Proteomes" id="UP001642484">
    <property type="component" value="Unassembled WGS sequence"/>
</dbReference>
<feature type="compositionally biased region" description="Low complexity" evidence="1">
    <location>
        <begin position="201"/>
        <end position="212"/>
    </location>
</feature>
<organism evidence="2 3">
    <name type="scientific">Durusdinium trenchii</name>
    <dbReference type="NCBI Taxonomy" id="1381693"/>
    <lineage>
        <taxon>Eukaryota</taxon>
        <taxon>Sar</taxon>
        <taxon>Alveolata</taxon>
        <taxon>Dinophyceae</taxon>
        <taxon>Suessiales</taxon>
        <taxon>Symbiodiniaceae</taxon>
        <taxon>Durusdinium</taxon>
    </lineage>
</organism>
<proteinExistence type="predicted"/>
<keyword evidence="3" id="KW-1185">Reference proteome</keyword>
<protein>
    <recommendedName>
        <fullName evidence="4">Aurora kinase</fullName>
    </recommendedName>
</protein>
<accession>A0ABP0P3A1</accession>
<name>A0ABP0P3A1_9DINO</name>
<evidence type="ECO:0000313" key="3">
    <source>
        <dbReference type="Proteomes" id="UP001642484"/>
    </source>
</evidence>
<reference evidence="2 3" key="1">
    <citation type="submission" date="2024-02" db="EMBL/GenBank/DDBJ databases">
        <authorList>
            <person name="Chen Y."/>
            <person name="Shah S."/>
            <person name="Dougan E. K."/>
            <person name="Thang M."/>
            <person name="Chan C."/>
        </authorList>
    </citation>
    <scope>NUCLEOTIDE SEQUENCE [LARGE SCALE GENOMIC DNA]</scope>
</reference>
<feature type="compositionally biased region" description="Basic and acidic residues" evidence="1">
    <location>
        <begin position="185"/>
        <end position="200"/>
    </location>
</feature>
<evidence type="ECO:0000256" key="1">
    <source>
        <dbReference type="SAM" id="MobiDB-lite"/>
    </source>
</evidence>
<feature type="compositionally biased region" description="Basic and acidic residues" evidence="1">
    <location>
        <begin position="213"/>
        <end position="233"/>
    </location>
</feature>
<evidence type="ECO:0000313" key="2">
    <source>
        <dbReference type="EMBL" id="CAK9070511.1"/>
    </source>
</evidence>
<comment type="caution">
    <text evidence="2">The sequence shown here is derived from an EMBL/GenBank/DDBJ whole genome shotgun (WGS) entry which is preliminary data.</text>
</comment>
<gene>
    <name evidence="2" type="ORF">CCMP2556_LOCUS34683</name>
</gene>
<feature type="region of interest" description="Disordered" evidence="1">
    <location>
        <begin position="179"/>
        <end position="233"/>
    </location>
</feature>